<dbReference type="SUPFAM" id="SSF56059">
    <property type="entry name" value="Glutathione synthetase ATP-binding domain-like"/>
    <property type="match status" value="1"/>
</dbReference>
<proteinExistence type="predicted"/>
<accession>A0ABT5VHK8</accession>
<protein>
    <submittedName>
        <fullName evidence="1">YheC/YheD family protein</fullName>
    </submittedName>
</protein>
<evidence type="ECO:0000313" key="1">
    <source>
        <dbReference type="EMBL" id="MDE5414237.1"/>
    </source>
</evidence>
<reference evidence="1" key="1">
    <citation type="submission" date="2024-05" db="EMBL/GenBank/DDBJ databases">
        <title>Alkalihalobacillus sp. strain MEB203 novel alkaliphilic bacterium from Lonar Lake, India.</title>
        <authorList>
            <person name="Joshi A."/>
            <person name="Thite S."/>
            <person name="Mengade P."/>
        </authorList>
    </citation>
    <scope>NUCLEOTIDE SEQUENCE</scope>
    <source>
        <strain evidence="1">MEB 203</strain>
    </source>
</reference>
<sequence>MNKKDSNHPIIGICVSEKKSDLDRLIKRRIKHFHERAIFIKFYIEDLDFHNLRVKGSYMESENKKWKEGEFPFPDVIYLQSHVDLNIVKRIEEVIGRNVFNTFTLDKFLEAKLLAEHTVLQPHLPRTQKLENEVQLQEFLAPHKNIFLKPIYGKVSIGVVRVVSKDTGNIEVFYRQNQNIKREAFHSFKDFWYWFSPNLSQKKYLMQQGIQTMTIKERATDIRLNMNKNGKGLWEVSVLLFRIACNTSHLIPGPLAVIPIRSLTRYYFKNEEIDKMEKSIQTLGFTICEALDRSGHHMADLGLDLGLDQNGHLWIFEVNTLPHPILRVNDCSLTRPLEYAYYLASNTDHKTQPSPN</sequence>
<dbReference type="Pfam" id="PF14398">
    <property type="entry name" value="ATPgrasp_YheCD"/>
    <property type="match status" value="1"/>
</dbReference>
<dbReference type="RefSeq" id="WP_275118849.1">
    <property type="nucleotide sequence ID" value="NZ_JAOTPO010000008.1"/>
</dbReference>
<dbReference type="InterPro" id="IPR026838">
    <property type="entry name" value="YheC/D"/>
</dbReference>
<name>A0ABT5VHK8_9BACI</name>
<evidence type="ECO:0000313" key="2">
    <source>
        <dbReference type="Proteomes" id="UP001148125"/>
    </source>
</evidence>
<gene>
    <name evidence="1" type="ORF">N7Z68_12720</name>
</gene>
<dbReference type="EMBL" id="JAOTPO010000008">
    <property type="protein sequence ID" value="MDE5414237.1"/>
    <property type="molecule type" value="Genomic_DNA"/>
</dbReference>
<comment type="caution">
    <text evidence="1">The sequence shown here is derived from an EMBL/GenBank/DDBJ whole genome shotgun (WGS) entry which is preliminary data.</text>
</comment>
<dbReference type="Proteomes" id="UP001148125">
    <property type="component" value="Unassembled WGS sequence"/>
</dbReference>
<organism evidence="1 2">
    <name type="scientific">Alkalihalobacterium chitinilyticum</name>
    <dbReference type="NCBI Taxonomy" id="2980103"/>
    <lineage>
        <taxon>Bacteria</taxon>
        <taxon>Bacillati</taxon>
        <taxon>Bacillota</taxon>
        <taxon>Bacilli</taxon>
        <taxon>Bacillales</taxon>
        <taxon>Bacillaceae</taxon>
        <taxon>Alkalihalobacterium</taxon>
    </lineage>
</organism>
<keyword evidence="2" id="KW-1185">Reference proteome</keyword>